<dbReference type="GO" id="GO:0005829">
    <property type="term" value="C:cytosol"/>
    <property type="evidence" value="ECO:0007669"/>
    <property type="project" value="TreeGrafter"/>
</dbReference>
<feature type="region of interest" description="Disordered" evidence="11">
    <location>
        <begin position="1"/>
        <end position="25"/>
    </location>
</feature>
<dbReference type="NCBIfam" id="TIGR03800">
    <property type="entry name" value="PLP_synth_Pdx2"/>
    <property type="match status" value="1"/>
</dbReference>
<accession>A0A7D6VFU5</accession>
<keyword evidence="13" id="KW-1185">Reference proteome</keyword>
<evidence type="ECO:0000256" key="6">
    <source>
        <dbReference type="ARBA" id="ARBA00047992"/>
    </source>
</evidence>
<comment type="pathway">
    <text evidence="10">Cofactor biosynthesis; pyridoxal 5'-phosphate biosynthesis.</text>
</comment>
<dbReference type="Proteomes" id="UP000515512">
    <property type="component" value="Chromosome"/>
</dbReference>
<dbReference type="Pfam" id="PF01174">
    <property type="entry name" value="SNO"/>
    <property type="match status" value="1"/>
</dbReference>
<feature type="binding site" evidence="10">
    <location>
        <position position="163"/>
    </location>
    <ligand>
        <name>L-glutamine</name>
        <dbReference type="ChEBI" id="CHEBI:58359"/>
    </ligand>
</feature>
<dbReference type="PANTHER" id="PTHR31559">
    <property type="entry name" value="PYRIDOXAL 5'-PHOSPHATE SYNTHASE SUBUNIT SNO"/>
    <property type="match status" value="1"/>
</dbReference>
<dbReference type="GO" id="GO:0042823">
    <property type="term" value="P:pyridoxal phosphate biosynthetic process"/>
    <property type="evidence" value="ECO:0007669"/>
    <property type="project" value="UniProtKB-UniRule"/>
</dbReference>
<dbReference type="AlphaFoldDB" id="A0A7D6VFU5"/>
<evidence type="ECO:0000256" key="1">
    <source>
        <dbReference type="ARBA" id="ARBA00008345"/>
    </source>
</evidence>
<evidence type="ECO:0000256" key="11">
    <source>
        <dbReference type="SAM" id="MobiDB-lite"/>
    </source>
</evidence>
<dbReference type="InterPro" id="IPR021196">
    <property type="entry name" value="PdxT/SNO_CS"/>
</dbReference>
<evidence type="ECO:0000313" key="12">
    <source>
        <dbReference type="EMBL" id="QLY29156.1"/>
    </source>
</evidence>
<dbReference type="GO" id="GO:1903600">
    <property type="term" value="C:glutaminase complex"/>
    <property type="evidence" value="ECO:0007669"/>
    <property type="project" value="TreeGrafter"/>
</dbReference>
<dbReference type="EC" id="4.3.3.6" evidence="10"/>
<evidence type="ECO:0000256" key="4">
    <source>
        <dbReference type="ARBA" id="ARBA00022962"/>
    </source>
</evidence>
<evidence type="ECO:0000256" key="7">
    <source>
        <dbReference type="ARBA" id="ARBA00049534"/>
    </source>
</evidence>
<evidence type="ECO:0000256" key="8">
    <source>
        <dbReference type="ARBA" id="ARBA00054599"/>
    </source>
</evidence>
<dbReference type="HAMAP" id="MF_01615">
    <property type="entry name" value="PdxT"/>
    <property type="match status" value="1"/>
</dbReference>
<keyword evidence="5 10" id="KW-0456">Lyase</keyword>
<dbReference type="GO" id="GO:0036381">
    <property type="term" value="F:pyridoxal 5'-phosphate synthase (glutamine hydrolysing) activity"/>
    <property type="evidence" value="ECO:0007669"/>
    <property type="project" value="UniProtKB-UniRule"/>
</dbReference>
<dbReference type="KEGG" id="nhu:H0264_28225"/>
<comment type="catalytic activity">
    <reaction evidence="7 10">
        <text>L-glutamine + H2O = L-glutamate + NH4(+)</text>
        <dbReference type="Rhea" id="RHEA:15889"/>
        <dbReference type="ChEBI" id="CHEBI:15377"/>
        <dbReference type="ChEBI" id="CHEBI:28938"/>
        <dbReference type="ChEBI" id="CHEBI:29985"/>
        <dbReference type="ChEBI" id="CHEBI:58359"/>
        <dbReference type="EC" id="3.5.1.2"/>
    </reaction>
</comment>
<dbReference type="GO" id="GO:0006543">
    <property type="term" value="P:L-glutamine catabolic process"/>
    <property type="evidence" value="ECO:0007669"/>
    <property type="project" value="UniProtKB-UniRule"/>
</dbReference>
<sequence>MRNVRGRTGSGLRQNFGHKGRVSSSTGHLVICPDGTLTAWVSRATPPPNRRITGVTPTIGVLALQGDVREHVHALTACGAQAVPVRRESELAAIDGLVIPGGESTAISKLLEVFELLEPLKQRLRDGLPAYGSCAGMILLASEVLDTRPDMQPLHGIDMTVRRNAFGRQVDSFETDLPFTGLDDPVRAVFIRAPWVERAGDGVEVLARVPSGPAEGRIVAVRQGNVLATSFHPEVTGDLRVHKLFVDTVVRPRAGV</sequence>
<evidence type="ECO:0000256" key="9">
    <source>
        <dbReference type="ARBA" id="ARBA00064749"/>
    </source>
</evidence>
<organism evidence="12 13">
    <name type="scientific">Nocardia huaxiensis</name>
    <dbReference type="NCBI Taxonomy" id="2755382"/>
    <lineage>
        <taxon>Bacteria</taxon>
        <taxon>Bacillati</taxon>
        <taxon>Actinomycetota</taxon>
        <taxon>Actinomycetes</taxon>
        <taxon>Mycobacteriales</taxon>
        <taxon>Nocardiaceae</taxon>
        <taxon>Nocardia</taxon>
    </lineage>
</organism>
<reference evidence="12 13" key="1">
    <citation type="submission" date="2020-07" db="EMBL/GenBank/DDBJ databases">
        <authorList>
            <person name="Zhuang K."/>
            <person name="Ran Y."/>
        </authorList>
    </citation>
    <scope>NUCLEOTIDE SEQUENCE [LARGE SCALE GENOMIC DNA]</scope>
    <source>
        <strain evidence="12 13">WCH-YHL-001</strain>
    </source>
</reference>
<dbReference type="FunFam" id="3.40.50.880:FF:000010">
    <property type="entry name" value="uncharacterized protein LOC100176842 isoform X2"/>
    <property type="match status" value="1"/>
</dbReference>
<protein>
    <recommendedName>
        <fullName evidence="10">Pyridoxal 5'-phosphate synthase subunit PdxT</fullName>
        <ecNumber evidence="10">4.3.3.6</ecNumber>
    </recommendedName>
    <alternativeName>
        <fullName evidence="10">Pdx2</fullName>
    </alternativeName>
    <alternativeName>
        <fullName evidence="10">Pyridoxal 5'-phosphate synthase glutaminase subunit</fullName>
        <ecNumber evidence="10">3.5.1.2</ecNumber>
    </alternativeName>
</protein>
<evidence type="ECO:0000256" key="10">
    <source>
        <dbReference type="HAMAP-Rule" id="MF_01615"/>
    </source>
</evidence>
<comment type="catalytic activity">
    <reaction evidence="6 10">
        <text>aldehydo-D-ribose 5-phosphate + D-glyceraldehyde 3-phosphate + L-glutamine = pyridoxal 5'-phosphate + L-glutamate + phosphate + 3 H2O + H(+)</text>
        <dbReference type="Rhea" id="RHEA:31507"/>
        <dbReference type="ChEBI" id="CHEBI:15377"/>
        <dbReference type="ChEBI" id="CHEBI:15378"/>
        <dbReference type="ChEBI" id="CHEBI:29985"/>
        <dbReference type="ChEBI" id="CHEBI:43474"/>
        <dbReference type="ChEBI" id="CHEBI:58273"/>
        <dbReference type="ChEBI" id="CHEBI:58359"/>
        <dbReference type="ChEBI" id="CHEBI:59776"/>
        <dbReference type="ChEBI" id="CHEBI:597326"/>
        <dbReference type="EC" id="4.3.3.6"/>
    </reaction>
</comment>
<feature type="active site" description="Charge relay system" evidence="10">
    <location>
        <position position="234"/>
    </location>
</feature>
<keyword evidence="3 10" id="KW-0663">Pyridoxal phosphate</keyword>
<proteinExistence type="inferred from homology"/>
<feature type="active site" description="Nucleophile" evidence="10">
    <location>
        <position position="134"/>
    </location>
</feature>
<feature type="binding site" evidence="10">
    <location>
        <begin position="102"/>
        <end position="104"/>
    </location>
    <ligand>
        <name>L-glutamine</name>
        <dbReference type="ChEBI" id="CHEBI:58359"/>
    </ligand>
</feature>
<dbReference type="PROSITE" id="PS51273">
    <property type="entry name" value="GATASE_TYPE_1"/>
    <property type="match status" value="1"/>
</dbReference>
<name>A0A7D6VFU5_9NOCA</name>
<dbReference type="PROSITE" id="PS51130">
    <property type="entry name" value="PDXT_SNO_2"/>
    <property type="match status" value="1"/>
</dbReference>
<comment type="function">
    <text evidence="8 10">Catalyzes the hydrolysis of glutamine to glutamate and ammonia as part of the biosynthesis of pyridoxal 5'-phosphate. The resulting ammonia molecule is channeled to the active site of PdxS.</text>
</comment>
<comment type="similarity">
    <text evidence="1 10">Belongs to the glutaminase PdxT/SNO family.</text>
</comment>
<comment type="subunit">
    <text evidence="9 10">In the presence of PdxS, forms a dodecamer of heterodimers. Only shows activity in the heterodimer.</text>
</comment>
<dbReference type="PROSITE" id="PS01236">
    <property type="entry name" value="PDXT_SNO_1"/>
    <property type="match status" value="1"/>
</dbReference>
<evidence type="ECO:0000256" key="5">
    <source>
        <dbReference type="ARBA" id="ARBA00023239"/>
    </source>
</evidence>
<keyword evidence="2 10" id="KW-0378">Hydrolase</keyword>
<dbReference type="SUPFAM" id="SSF52317">
    <property type="entry name" value="Class I glutamine amidotransferase-like"/>
    <property type="match status" value="1"/>
</dbReference>
<dbReference type="UniPathway" id="UPA00245"/>
<evidence type="ECO:0000313" key="13">
    <source>
        <dbReference type="Proteomes" id="UP000515512"/>
    </source>
</evidence>
<gene>
    <name evidence="10 12" type="primary">pdxT</name>
    <name evidence="12" type="ORF">H0264_28225</name>
</gene>
<dbReference type="InterPro" id="IPR029062">
    <property type="entry name" value="Class_I_gatase-like"/>
</dbReference>
<dbReference type="Gene3D" id="3.40.50.880">
    <property type="match status" value="1"/>
</dbReference>
<dbReference type="InterPro" id="IPR002161">
    <property type="entry name" value="PdxT/SNO"/>
</dbReference>
<dbReference type="PANTHER" id="PTHR31559:SF0">
    <property type="entry name" value="PYRIDOXAL 5'-PHOSPHATE SYNTHASE SUBUNIT SNO1-RELATED"/>
    <property type="match status" value="1"/>
</dbReference>
<dbReference type="EMBL" id="CP059399">
    <property type="protein sequence ID" value="QLY29156.1"/>
    <property type="molecule type" value="Genomic_DNA"/>
</dbReference>
<dbReference type="EC" id="3.5.1.2" evidence="10"/>
<feature type="binding site" evidence="10">
    <location>
        <begin position="191"/>
        <end position="192"/>
    </location>
    <ligand>
        <name>L-glutamine</name>
        <dbReference type="ChEBI" id="CHEBI:58359"/>
    </ligand>
</feature>
<evidence type="ECO:0000256" key="3">
    <source>
        <dbReference type="ARBA" id="ARBA00022898"/>
    </source>
</evidence>
<evidence type="ECO:0000256" key="2">
    <source>
        <dbReference type="ARBA" id="ARBA00022801"/>
    </source>
</evidence>
<dbReference type="GO" id="GO:0004359">
    <property type="term" value="F:glutaminase activity"/>
    <property type="evidence" value="ECO:0007669"/>
    <property type="project" value="UniProtKB-UniRule"/>
</dbReference>
<dbReference type="GO" id="GO:0008614">
    <property type="term" value="P:pyridoxine metabolic process"/>
    <property type="evidence" value="ECO:0007669"/>
    <property type="project" value="TreeGrafter"/>
</dbReference>
<dbReference type="CDD" id="cd01749">
    <property type="entry name" value="GATase1_PB"/>
    <property type="match status" value="1"/>
</dbReference>
<keyword evidence="4 10" id="KW-0315">Glutamine amidotransferase</keyword>
<feature type="active site" description="Charge relay system" evidence="10">
    <location>
        <position position="232"/>
    </location>
</feature>